<reference evidence="1 2" key="2">
    <citation type="submission" date="2008-10" db="EMBL/GenBank/DDBJ databases">
        <authorList>
            <person name="Fulton L."/>
            <person name="Clifton S."/>
            <person name="Fulton B."/>
            <person name="Xu J."/>
            <person name="Minx P."/>
            <person name="Pepin K.H."/>
            <person name="Johnson M."/>
            <person name="Bhonagiri V."/>
            <person name="Nash W.E."/>
            <person name="Mardis E.R."/>
            <person name="Wilson R.K."/>
        </authorList>
    </citation>
    <scope>NUCLEOTIDE SEQUENCE [LARGE SCALE GENOMIC DNA]</scope>
    <source>
        <strain evidence="1 2">ATCC 29098</strain>
    </source>
</reference>
<dbReference type="EMBL" id="ABXU01000001">
    <property type="protein sequence ID" value="EEB35017.1"/>
    <property type="molecule type" value="Genomic_DNA"/>
</dbReference>
<dbReference type="Proteomes" id="UP000003676">
    <property type="component" value="Unassembled WGS sequence"/>
</dbReference>
<gene>
    <name evidence="1" type="ORF">DESPIG_00021</name>
</gene>
<dbReference type="AlphaFoldDB" id="B6WPQ6"/>
<proteinExistence type="predicted"/>
<evidence type="ECO:0000313" key="2">
    <source>
        <dbReference type="Proteomes" id="UP000003676"/>
    </source>
</evidence>
<evidence type="ECO:0000313" key="1">
    <source>
        <dbReference type="EMBL" id="EEB35017.1"/>
    </source>
</evidence>
<dbReference type="HOGENOM" id="CLU_2842661_0_0_7"/>
<protein>
    <submittedName>
        <fullName evidence="1">Uncharacterized protein</fullName>
    </submittedName>
</protein>
<sequence>MEGPRQQAAKQHVFYALPASSAVSSPPAAKGIFMDQQALVAGENAARILHYFDMIRSLCLKGKNN</sequence>
<organism evidence="1 2">
    <name type="scientific">Desulfovibrio piger ATCC 29098</name>
    <dbReference type="NCBI Taxonomy" id="411464"/>
    <lineage>
        <taxon>Bacteria</taxon>
        <taxon>Pseudomonadati</taxon>
        <taxon>Thermodesulfobacteriota</taxon>
        <taxon>Desulfovibrionia</taxon>
        <taxon>Desulfovibrionales</taxon>
        <taxon>Desulfovibrionaceae</taxon>
        <taxon>Desulfovibrio</taxon>
    </lineage>
</organism>
<accession>B6WPQ6</accession>
<reference evidence="1 2" key="1">
    <citation type="submission" date="2008-10" db="EMBL/GenBank/DDBJ databases">
        <title>Draft genome sequence of Desulvovibrio piger (ATCC 29098).</title>
        <authorList>
            <person name="Sudarsanam P."/>
            <person name="Ley R."/>
            <person name="Guruge J."/>
            <person name="Turnbaugh P.J."/>
            <person name="Mahowald M."/>
            <person name="Liep D."/>
            <person name="Gordon J."/>
        </authorList>
    </citation>
    <scope>NUCLEOTIDE SEQUENCE [LARGE SCALE GENOMIC DNA]</scope>
    <source>
        <strain evidence="1 2">ATCC 29098</strain>
    </source>
</reference>
<name>B6WPQ6_9BACT</name>
<comment type="caution">
    <text evidence="1">The sequence shown here is derived from an EMBL/GenBank/DDBJ whole genome shotgun (WGS) entry which is preliminary data.</text>
</comment>